<keyword evidence="13" id="KW-1185">Reference proteome</keyword>
<dbReference type="Gene3D" id="3.30.565.10">
    <property type="entry name" value="Histidine kinase-like ATPase, C-terminal domain"/>
    <property type="match status" value="1"/>
</dbReference>
<dbReference type="SMART" id="SM00387">
    <property type="entry name" value="HATPase_c"/>
    <property type="match status" value="1"/>
</dbReference>
<dbReference type="Pfam" id="PF07730">
    <property type="entry name" value="HisKA_3"/>
    <property type="match status" value="1"/>
</dbReference>
<evidence type="ECO:0000256" key="3">
    <source>
        <dbReference type="ARBA" id="ARBA00022553"/>
    </source>
</evidence>
<comment type="caution">
    <text evidence="12">The sequence shown here is derived from an EMBL/GenBank/DDBJ whole genome shotgun (WGS) entry which is preliminary data.</text>
</comment>
<feature type="domain" description="Histidine kinase/HSP90-like ATPase" evidence="11">
    <location>
        <begin position="300"/>
        <end position="396"/>
    </location>
</feature>
<evidence type="ECO:0000256" key="9">
    <source>
        <dbReference type="SAM" id="MobiDB-lite"/>
    </source>
</evidence>
<evidence type="ECO:0000256" key="5">
    <source>
        <dbReference type="ARBA" id="ARBA00022741"/>
    </source>
</evidence>
<evidence type="ECO:0000256" key="7">
    <source>
        <dbReference type="ARBA" id="ARBA00022840"/>
    </source>
</evidence>
<evidence type="ECO:0000259" key="11">
    <source>
        <dbReference type="SMART" id="SM00387"/>
    </source>
</evidence>
<keyword evidence="3" id="KW-0597">Phosphoprotein</keyword>
<dbReference type="GO" id="GO:0016301">
    <property type="term" value="F:kinase activity"/>
    <property type="evidence" value="ECO:0007669"/>
    <property type="project" value="UniProtKB-KW"/>
</dbReference>
<dbReference type="CDD" id="cd16917">
    <property type="entry name" value="HATPase_UhpB-NarQ-NarX-like"/>
    <property type="match status" value="1"/>
</dbReference>
<protein>
    <recommendedName>
        <fullName evidence="2">histidine kinase</fullName>
        <ecNumber evidence="2">2.7.13.3</ecNumber>
    </recommendedName>
</protein>
<dbReference type="PANTHER" id="PTHR24421">
    <property type="entry name" value="NITRATE/NITRITE SENSOR PROTEIN NARX-RELATED"/>
    <property type="match status" value="1"/>
</dbReference>
<evidence type="ECO:0000256" key="1">
    <source>
        <dbReference type="ARBA" id="ARBA00000085"/>
    </source>
</evidence>
<keyword evidence="5" id="KW-0547">Nucleotide-binding</keyword>
<keyword evidence="6 12" id="KW-0418">Kinase</keyword>
<dbReference type="RefSeq" id="WP_344918770.1">
    <property type="nucleotide sequence ID" value="NZ_BAABAQ010000005.1"/>
</dbReference>
<keyword evidence="10" id="KW-0472">Membrane</keyword>
<evidence type="ECO:0000313" key="13">
    <source>
        <dbReference type="Proteomes" id="UP001501251"/>
    </source>
</evidence>
<dbReference type="EC" id="2.7.13.3" evidence="2"/>
<comment type="catalytic activity">
    <reaction evidence="1">
        <text>ATP + protein L-histidine = ADP + protein N-phospho-L-histidine.</text>
        <dbReference type="EC" id="2.7.13.3"/>
    </reaction>
</comment>
<keyword evidence="4" id="KW-0808">Transferase</keyword>
<feature type="compositionally biased region" description="Gly residues" evidence="9">
    <location>
        <begin position="343"/>
        <end position="362"/>
    </location>
</feature>
<proteinExistence type="predicted"/>
<evidence type="ECO:0000256" key="10">
    <source>
        <dbReference type="SAM" id="Phobius"/>
    </source>
</evidence>
<sequence>MSVRALRAFLRGVPPSLIDGTLVALVVVVTTTMIGVSAEPGARPPDALAYALGAGMGLVLFARRTWPLPVLVASCALVLVYHSLAYPSLSVAIVLGVATYTAAGRGHFGWAALVVGALSVYSVGYRAIVVQDPVLSLLVEKAALQAALLAAVLFLGEAARSRQALAEEVRERLRIAQEAREAEAERRIEAERLRIARELHDVIAHTVTVIQVQAQVAHELFEEEPERSRQAVAVIRGASVEAMSELRSTIGLLRHLDPGGEPRSPVPRLSSVRDLTAMAERAGLHVGWGTRGEPYDLPVAVDASAYRIIQESVTNVIRHSGASMVEITVSYEPSSLSIEVVDDGGGPGGAEGPGEGSPGHGLTGMRERVTALSGHLTAGPAPGGGFRVHARLPTKERHR</sequence>
<feature type="region of interest" description="Disordered" evidence="9">
    <location>
        <begin position="342"/>
        <end position="399"/>
    </location>
</feature>
<accession>A0ABP8AWG1</accession>
<feature type="compositionally biased region" description="Basic residues" evidence="9">
    <location>
        <begin position="388"/>
        <end position="399"/>
    </location>
</feature>
<dbReference type="InterPro" id="IPR050482">
    <property type="entry name" value="Sensor_HK_TwoCompSys"/>
</dbReference>
<dbReference type="Proteomes" id="UP001501251">
    <property type="component" value="Unassembled WGS sequence"/>
</dbReference>
<dbReference type="InterPro" id="IPR003594">
    <property type="entry name" value="HATPase_dom"/>
</dbReference>
<dbReference type="PANTHER" id="PTHR24421:SF10">
    <property type="entry name" value="NITRATE_NITRITE SENSOR PROTEIN NARQ"/>
    <property type="match status" value="1"/>
</dbReference>
<feature type="transmembrane region" description="Helical" evidence="10">
    <location>
        <begin position="70"/>
        <end position="96"/>
    </location>
</feature>
<dbReference type="Gene3D" id="1.20.5.1930">
    <property type="match status" value="1"/>
</dbReference>
<evidence type="ECO:0000256" key="2">
    <source>
        <dbReference type="ARBA" id="ARBA00012438"/>
    </source>
</evidence>
<keyword evidence="7" id="KW-0067">ATP-binding</keyword>
<dbReference type="EMBL" id="BAABAQ010000005">
    <property type="protein sequence ID" value="GAA4192158.1"/>
    <property type="molecule type" value="Genomic_DNA"/>
</dbReference>
<evidence type="ECO:0000256" key="6">
    <source>
        <dbReference type="ARBA" id="ARBA00022777"/>
    </source>
</evidence>
<dbReference type="InterPro" id="IPR036890">
    <property type="entry name" value="HATPase_C_sf"/>
</dbReference>
<feature type="transmembrane region" description="Helical" evidence="10">
    <location>
        <begin position="47"/>
        <end position="64"/>
    </location>
</feature>
<dbReference type="SUPFAM" id="SSF55874">
    <property type="entry name" value="ATPase domain of HSP90 chaperone/DNA topoisomerase II/histidine kinase"/>
    <property type="match status" value="1"/>
</dbReference>
<organism evidence="12 13">
    <name type="scientific">Streptosporangium oxazolinicum</name>
    <dbReference type="NCBI Taxonomy" id="909287"/>
    <lineage>
        <taxon>Bacteria</taxon>
        <taxon>Bacillati</taxon>
        <taxon>Actinomycetota</taxon>
        <taxon>Actinomycetes</taxon>
        <taxon>Streptosporangiales</taxon>
        <taxon>Streptosporangiaceae</taxon>
        <taxon>Streptosporangium</taxon>
    </lineage>
</organism>
<reference evidence="13" key="1">
    <citation type="journal article" date="2019" name="Int. J. Syst. Evol. Microbiol.">
        <title>The Global Catalogue of Microorganisms (GCM) 10K type strain sequencing project: providing services to taxonomists for standard genome sequencing and annotation.</title>
        <authorList>
            <consortium name="The Broad Institute Genomics Platform"/>
            <consortium name="The Broad Institute Genome Sequencing Center for Infectious Disease"/>
            <person name="Wu L."/>
            <person name="Ma J."/>
        </authorList>
    </citation>
    <scope>NUCLEOTIDE SEQUENCE [LARGE SCALE GENOMIC DNA]</scope>
    <source>
        <strain evidence="13">JCM 17388</strain>
    </source>
</reference>
<keyword evidence="8" id="KW-0902">Two-component regulatory system</keyword>
<evidence type="ECO:0000256" key="8">
    <source>
        <dbReference type="ARBA" id="ARBA00023012"/>
    </source>
</evidence>
<evidence type="ECO:0000313" key="12">
    <source>
        <dbReference type="EMBL" id="GAA4192158.1"/>
    </source>
</evidence>
<feature type="transmembrane region" description="Helical" evidence="10">
    <location>
        <begin position="134"/>
        <end position="155"/>
    </location>
</feature>
<name>A0ABP8AWG1_9ACTN</name>
<gene>
    <name evidence="12" type="ORF">GCM10022252_33110</name>
</gene>
<dbReference type="InterPro" id="IPR011712">
    <property type="entry name" value="Sig_transdc_His_kin_sub3_dim/P"/>
</dbReference>
<feature type="transmembrane region" description="Helical" evidence="10">
    <location>
        <begin position="108"/>
        <end position="128"/>
    </location>
</feature>
<keyword evidence="10" id="KW-1133">Transmembrane helix</keyword>
<feature type="transmembrane region" description="Helical" evidence="10">
    <location>
        <begin position="20"/>
        <end position="38"/>
    </location>
</feature>
<dbReference type="Pfam" id="PF02518">
    <property type="entry name" value="HATPase_c"/>
    <property type="match status" value="1"/>
</dbReference>
<evidence type="ECO:0000256" key="4">
    <source>
        <dbReference type="ARBA" id="ARBA00022679"/>
    </source>
</evidence>
<keyword evidence="10" id="KW-0812">Transmembrane</keyword>